<feature type="transmembrane region" description="Helical" evidence="1">
    <location>
        <begin position="33"/>
        <end position="54"/>
    </location>
</feature>
<feature type="transmembrane region" description="Helical" evidence="1">
    <location>
        <begin position="60"/>
        <end position="80"/>
    </location>
</feature>
<keyword evidence="4" id="KW-1185">Reference proteome</keyword>
<feature type="transmembrane region" description="Helical" evidence="1">
    <location>
        <begin position="109"/>
        <end position="128"/>
    </location>
</feature>
<evidence type="ECO:0000313" key="4">
    <source>
        <dbReference type="Proteomes" id="UP001628156"/>
    </source>
</evidence>
<feature type="transmembrane region" description="Helical" evidence="1">
    <location>
        <begin position="220"/>
        <end position="243"/>
    </location>
</feature>
<accession>A0ABQ0DE70</accession>
<evidence type="ECO:0000313" key="3">
    <source>
        <dbReference type="EMBL" id="GAB1220997.1"/>
    </source>
</evidence>
<dbReference type="EMBL" id="BAAFRS010000061">
    <property type="protein sequence ID" value="GAB1220954.1"/>
    <property type="molecule type" value="Genomic_DNA"/>
</dbReference>
<keyword evidence="1" id="KW-0812">Transmembrane</keyword>
<reference evidence="3" key="2">
    <citation type="submission" date="2024-08" db="EMBL/GenBank/DDBJ databases">
        <title>Draft genome assembly of Entamoeba nuttalli using a combination of long-read and short-read sequencing data.</title>
        <authorList>
            <person name="Tanaka M."/>
            <person name="Tachibana H."/>
        </authorList>
    </citation>
    <scope>NUCLEOTIDE SEQUENCE</scope>
    <source>
        <strain evidence="3">P19-061405</strain>
    </source>
</reference>
<keyword evidence="1" id="KW-0472">Membrane</keyword>
<sequence>MGNTSTDNTTNFNTLNKDSNNNQTLPYYQISKLFVMCGIVCLEFFFIHLILAIVMKGFGLQVYFFQTIICSLVVINFMYYRYSMSGNVITLNTFIQEIFTFKGKVISTLIKAGIGFISIFCLRVILYYCHIDTSNLFSNFYTDGELDIPVVIDNLFFSVITEEIGLRRSMLNTIKTYASTSKNYLFIISGIWFGLIHFVNIGTSSFTVTYVLFQMSYGMIIGYTFGIFTEYLGIFPTIILHSMNNACAIFIPFVFSPFLLLYSTLSALLLIYLSHKLLISHSL</sequence>
<dbReference type="Proteomes" id="UP001628156">
    <property type="component" value="Unassembled WGS sequence"/>
</dbReference>
<protein>
    <recommendedName>
        <fullName evidence="5">CAAX amino terminal protease family protein</fullName>
    </recommendedName>
</protein>
<keyword evidence="1" id="KW-1133">Transmembrane helix</keyword>
<proteinExistence type="predicted"/>
<reference evidence="3 4" key="1">
    <citation type="journal article" date="2019" name="PLoS Negl. Trop. Dis.">
        <title>Whole genome sequencing of Entamoeba nuttalli reveals mammalian host-related molecular signatures and a novel octapeptide-repeat surface protein.</title>
        <authorList>
            <person name="Tanaka M."/>
            <person name="Makiuchi T."/>
            <person name="Komiyama T."/>
            <person name="Shiina T."/>
            <person name="Osaki K."/>
            <person name="Tachibana H."/>
        </authorList>
    </citation>
    <scope>NUCLEOTIDE SEQUENCE [LARGE SCALE GENOMIC DNA]</scope>
    <source>
        <strain evidence="3 4">P19-061405</strain>
    </source>
</reference>
<name>A0ABQ0DE70_9EUKA</name>
<organism evidence="3 4">
    <name type="scientific">Entamoeba nuttalli</name>
    <dbReference type="NCBI Taxonomy" id="412467"/>
    <lineage>
        <taxon>Eukaryota</taxon>
        <taxon>Amoebozoa</taxon>
        <taxon>Evosea</taxon>
        <taxon>Archamoebae</taxon>
        <taxon>Mastigamoebida</taxon>
        <taxon>Entamoebidae</taxon>
        <taxon>Entamoeba</taxon>
    </lineage>
</organism>
<gene>
    <name evidence="2" type="ORF">ENUP19_0061G0114</name>
    <name evidence="3" type="ORF">ENUP19_0061G0161</name>
</gene>
<dbReference type="EMBL" id="BAAFRS010000061">
    <property type="protein sequence ID" value="GAB1220997.1"/>
    <property type="molecule type" value="Genomic_DNA"/>
</dbReference>
<evidence type="ECO:0000256" key="1">
    <source>
        <dbReference type="SAM" id="Phobius"/>
    </source>
</evidence>
<evidence type="ECO:0000313" key="2">
    <source>
        <dbReference type="EMBL" id="GAB1220954.1"/>
    </source>
</evidence>
<evidence type="ECO:0008006" key="5">
    <source>
        <dbReference type="Google" id="ProtNLM"/>
    </source>
</evidence>
<feature type="transmembrane region" description="Helical" evidence="1">
    <location>
        <begin position="249"/>
        <end position="273"/>
    </location>
</feature>
<feature type="transmembrane region" description="Helical" evidence="1">
    <location>
        <begin position="184"/>
        <end position="213"/>
    </location>
</feature>
<comment type="caution">
    <text evidence="3">The sequence shown here is derived from an EMBL/GenBank/DDBJ whole genome shotgun (WGS) entry which is preliminary data.</text>
</comment>